<accession>A0A016S9I6</accession>
<protein>
    <submittedName>
        <fullName evidence="1">Uncharacterized protein</fullName>
    </submittedName>
</protein>
<evidence type="ECO:0000313" key="2">
    <source>
        <dbReference type="Proteomes" id="UP000024635"/>
    </source>
</evidence>
<dbReference type="Proteomes" id="UP000024635">
    <property type="component" value="Unassembled WGS sequence"/>
</dbReference>
<gene>
    <name evidence="1" type="primary">Acey_s0269.g819</name>
    <name evidence="1" type="ORF">Y032_0269g819</name>
</gene>
<dbReference type="EMBL" id="JARK01001605">
    <property type="protein sequence ID" value="EYB87031.1"/>
    <property type="molecule type" value="Genomic_DNA"/>
</dbReference>
<organism evidence="1 2">
    <name type="scientific">Ancylostoma ceylanicum</name>
    <dbReference type="NCBI Taxonomy" id="53326"/>
    <lineage>
        <taxon>Eukaryota</taxon>
        <taxon>Metazoa</taxon>
        <taxon>Ecdysozoa</taxon>
        <taxon>Nematoda</taxon>
        <taxon>Chromadorea</taxon>
        <taxon>Rhabditida</taxon>
        <taxon>Rhabditina</taxon>
        <taxon>Rhabditomorpha</taxon>
        <taxon>Strongyloidea</taxon>
        <taxon>Ancylostomatidae</taxon>
        <taxon>Ancylostomatinae</taxon>
        <taxon>Ancylostoma</taxon>
    </lineage>
</organism>
<keyword evidence="2" id="KW-1185">Reference proteome</keyword>
<evidence type="ECO:0000313" key="1">
    <source>
        <dbReference type="EMBL" id="EYB87031.1"/>
    </source>
</evidence>
<reference evidence="2" key="1">
    <citation type="journal article" date="2015" name="Nat. Genet.">
        <title>The genome and transcriptome of the zoonotic hookworm Ancylostoma ceylanicum identify infection-specific gene families.</title>
        <authorList>
            <person name="Schwarz E.M."/>
            <person name="Hu Y."/>
            <person name="Antoshechkin I."/>
            <person name="Miller M.M."/>
            <person name="Sternberg P.W."/>
            <person name="Aroian R.V."/>
        </authorList>
    </citation>
    <scope>NUCLEOTIDE SEQUENCE</scope>
    <source>
        <strain evidence="2">HY135</strain>
    </source>
</reference>
<proteinExistence type="predicted"/>
<name>A0A016S9I6_9BILA</name>
<dbReference type="AlphaFoldDB" id="A0A016S9I6"/>
<sequence>MKAKATRLRQKIEFRASIAFLGWLKPLEGYVNGMFLYLTYASFLSNFHISGPGNLFLLFSNPQLQQPELSGLHIAGPNSLLDSATLDVHGKSCRLVRTYLIQTGYLAPSPHVLRVPFPFRTFLVLIISICSSDPQLPLKDGKIRQILFGVRWELHL</sequence>
<comment type="caution">
    <text evidence="1">The sequence shown here is derived from an EMBL/GenBank/DDBJ whole genome shotgun (WGS) entry which is preliminary data.</text>
</comment>